<reference evidence="2 4" key="2">
    <citation type="submission" date="2020-05" db="EMBL/GenBank/DDBJ databases">
        <authorList>
            <person name="Petersen J."/>
            <person name="Sayavedra L."/>
        </authorList>
    </citation>
    <scope>NUCLEOTIDE SEQUENCE [LARGE SCALE GENOMIC DNA]</scope>
    <source>
        <strain evidence="2">B thermophilus SOXS</strain>
    </source>
</reference>
<accession>A0A3G3ILC7</accession>
<evidence type="ECO:0000313" key="1">
    <source>
        <dbReference type="EMBL" id="AYQ56605.1"/>
    </source>
</evidence>
<dbReference type="EMBL" id="CAESAQ020000076">
    <property type="protein sequence ID" value="CAB5501729.1"/>
    <property type="molecule type" value="Genomic_DNA"/>
</dbReference>
<gene>
    <name evidence="1" type="ORF">MS2017_0885</name>
    <name evidence="2" type="ORF">THERMOS_1434</name>
</gene>
<dbReference type="Proteomes" id="UP000643672">
    <property type="component" value="Unassembled WGS sequence"/>
</dbReference>
<keyword evidence="4" id="KW-1185">Reference proteome</keyword>
<evidence type="ECO:0000313" key="3">
    <source>
        <dbReference type="Proteomes" id="UP000278334"/>
    </source>
</evidence>
<organism evidence="1 3">
    <name type="scientific">Bathymodiolus thermophilus thioautotrophic gill symbiont</name>
    <dbReference type="NCBI Taxonomy" id="2360"/>
    <lineage>
        <taxon>Bacteria</taxon>
        <taxon>Pseudomonadati</taxon>
        <taxon>Pseudomonadota</taxon>
        <taxon>Gammaproteobacteria</taxon>
        <taxon>sulfur-oxidizing symbionts</taxon>
    </lineage>
</organism>
<dbReference type="KEGG" id="bthg:MS2017_0885"/>
<evidence type="ECO:0000313" key="4">
    <source>
        <dbReference type="Proteomes" id="UP000643672"/>
    </source>
</evidence>
<dbReference type="EMBL" id="CP024634">
    <property type="protein sequence ID" value="AYQ56605.1"/>
    <property type="molecule type" value="Genomic_DNA"/>
</dbReference>
<dbReference type="Proteomes" id="UP000278334">
    <property type="component" value="Chromosome"/>
</dbReference>
<sequence>MQTLFKWVDKNELDRINANLQKEVYLTTAHRGEEASASVINGSQSMG</sequence>
<evidence type="ECO:0000313" key="2">
    <source>
        <dbReference type="EMBL" id="CAB5501729.1"/>
    </source>
</evidence>
<name>A0A3G3ILC7_9GAMM</name>
<reference evidence="1 3" key="1">
    <citation type="submission" date="2017-11" db="EMBL/GenBank/DDBJ databases">
        <title>Genome sequence of the bacterial symbiont EPR9N from a vent mussel Bathymodiolus thermophilus.</title>
        <authorList>
            <person name="Won Y.-J."/>
        </authorList>
    </citation>
    <scope>NUCLEOTIDE SEQUENCE [LARGE SCALE GENOMIC DNA]</scope>
    <source>
        <strain evidence="1 3">EPR9N</strain>
    </source>
</reference>
<proteinExistence type="predicted"/>
<protein>
    <submittedName>
        <fullName evidence="1">Uncharacterized protein</fullName>
    </submittedName>
</protein>
<dbReference type="AlphaFoldDB" id="A0A3G3ILC7"/>